<proteinExistence type="predicted"/>
<dbReference type="AlphaFoldDB" id="A0A6G0VRQ2"/>
<organism evidence="2 3">
    <name type="scientific">Aphis craccivora</name>
    <name type="common">Cowpea aphid</name>
    <dbReference type="NCBI Taxonomy" id="307492"/>
    <lineage>
        <taxon>Eukaryota</taxon>
        <taxon>Metazoa</taxon>
        <taxon>Ecdysozoa</taxon>
        <taxon>Arthropoda</taxon>
        <taxon>Hexapoda</taxon>
        <taxon>Insecta</taxon>
        <taxon>Pterygota</taxon>
        <taxon>Neoptera</taxon>
        <taxon>Paraneoptera</taxon>
        <taxon>Hemiptera</taxon>
        <taxon>Sternorrhyncha</taxon>
        <taxon>Aphidomorpha</taxon>
        <taxon>Aphidoidea</taxon>
        <taxon>Aphididae</taxon>
        <taxon>Aphidini</taxon>
        <taxon>Aphis</taxon>
        <taxon>Aphis</taxon>
    </lineage>
</organism>
<dbReference type="OrthoDB" id="7700351at2759"/>
<evidence type="ECO:0000259" key="1">
    <source>
        <dbReference type="Pfam" id="PF21787"/>
    </source>
</evidence>
<feature type="domain" description="Transposable element P transposase-like RNase H" evidence="1">
    <location>
        <begin position="2"/>
        <end position="42"/>
    </location>
</feature>
<dbReference type="Pfam" id="PF21787">
    <property type="entry name" value="TNP-like_RNaseH_N"/>
    <property type="match status" value="1"/>
</dbReference>
<protein>
    <submittedName>
        <fullName evidence="2">THAP-type domain-containing protein</fullName>
    </submittedName>
</protein>
<sequence>KGTDLVQIITECIKKLEEVGLLAVGIVCDQGSQNRKMFDLLGGTKTNPVVDINGKQICLILLKNCGTIF</sequence>
<accession>A0A6G0VRQ2</accession>
<dbReference type="InterPro" id="IPR048365">
    <property type="entry name" value="TNP-like_RNaseH_N"/>
</dbReference>
<evidence type="ECO:0000313" key="3">
    <source>
        <dbReference type="Proteomes" id="UP000478052"/>
    </source>
</evidence>
<comment type="caution">
    <text evidence="2">The sequence shown here is derived from an EMBL/GenBank/DDBJ whole genome shotgun (WGS) entry which is preliminary data.</text>
</comment>
<gene>
    <name evidence="2" type="ORF">FWK35_00028339</name>
</gene>
<evidence type="ECO:0000313" key="2">
    <source>
        <dbReference type="EMBL" id="KAF0707014.1"/>
    </source>
</evidence>
<dbReference type="Proteomes" id="UP000478052">
    <property type="component" value="Unassembled WGS sequence"/>
</dbReference>
<reference evidence="2 3" key="1">
    <citation type="submission" date="2019-08" db="EMBL/GenBank/DDBJ databases">
        <title>Whole genome of Aphis craccivora.</title>
        <authorList>
            <person name="Voronova N.V."/>
            <person name="Shulinski R.S."/>
            <person name="Bandarenka Y.V."/>
            <person name="Zhorov D.G."/>
            <person name="Warner D."/>
        </authorList>
    </citation>
    <scope>NUCLEOTIDE SEQUENCE [LARGE SCALE GENOMIC DNA]</scope>
    <source>
        <strain evidence="2">180601</strain>
        <tissue evidence="2">Whole Body</tissue>
    </source>
</reference>
<feature type="non-terminal residue" evidence="2">
    <location>
        <position position="1"/>
    </location>
</feature>
<dbReference type="EMBL" id="VUJU01012699">
    <property type="protein sequence ID" value="KAF0707014.1"/>
    <property type="molecule type" value="Genomic_DNA"/>
</dbReference>
<name>A0A6G0VRQ2_APHCR</name>
<keyword evidence="3" id="KW-1185">Reference proteome</keyword>